<proteinExistence type="predicted"/>
<organism evidence="1 2">
    <name type="scientific">Kitasatospora phosalacinea</name>
    <dbReference type="NCBI Taxonomy" id="2065"/>
    <lineage>
        <taxon>Bacteria</taxon>
        <taxon>Bacillati</taxon>
        <taxon>Actinomycetota</taxon>
        <taxon>Actinomycetes</taxon>
        <taxon>Kitasatosporales</taxon>
        <taxon>Streptomycetaceae</taxon>
        <taxon>Kitasatospora</taxon>
    </lineage>
</organism>
<keyword evidence="2" id="KW-1185">Reference proteome</keyword>
<evidence type="ECO:0000313" key="1">
    <source>
        <dbReference type="EMBL" id="MFE1355285.1"/>
    </source>
</evidence>
<dbReference type="RefSeq" id="WP_380329428.1">
    <property type="nucleotide sequence ID" value="NZ_JBHYPW010000056.1"/>
</dbReference>
<dbReference type="Proteomes" id="UP001599542">
    <property type="component" value="Unassembled WGS sequence"/>
</dbReference>
<evidence type="ECO:0000313" key="2">
    <source>
        <dbReference type="Proteomes" id="UP001599542"/>
    </source>
</evidence>
<reference evidence="1 2" key="1">
    <citation type="submission" date="2024-09" db="EMBL/GenBank/DDBJ databases">
        <title>The Natural Products Discovery Center: Release of the First 8490 Sequenced Strains for Exploring Actinobacteria Biosynthetic Diversity.</title>
        <authorList>
            <person name="Kalkreuter E."/>
            <person name="Kautsar S.A."/>
            <person name="Yang D."/>
            <person name="Bader C.D."/>
            <person name="Teijaro C.N."/>
            <person name="Fluegel L."/>
            <person name="Davis C.M."/>
            <person name="Simpson J.R."/>
            <person name="Lauterbach L."/>
            <person name="Steele A.D."/>
            <person name="Gui C."/>
            <person name="Meng S."/>
            <person name="Li G."/>
            <person name="Viehrig K."/>
            <person name="Ye F."/>
            <person name="Su P."/>
            <person name="Kiefer A.F."/>
            <person name="Nichols A."/>
            <person name="Cepeda A.J."/>
            <person name="Yan W."/>
            <person name="Fan B."/>
            <person name="Jiang Y."/>
            <person name="Adhikari A."/>
            <person name="Zheng C.-J."/>
            <person name="Schuster L."/>
            <person name="Cowan T.M."/>
            <person name="Smanski M.J."/>
            <person name="Chevrette M.G."/>
            <person name="De Carvalho L.P.S."/>
            <person name="Shen B."/>
        </authorList>
    </citation>
    <scope>NUCLEOTIDE SEQUENCE [LARGE SCALE GENOMIC DNA]</scope>
    <source>
        <strain evidence="1 2">NPDC058753</strain>
    </source>
</reference>
<protein>
    <submittedName>
        <fullName evidence="1">Uncharacterized protein</fullName>
    </submittedName>
</protein>
<comment type="caution">
    <text evidence="1">The sequence shown here is derived from an EMBL/GenBank/DDBJ whole genome shotgun (WGS) entry which is preliminary data.</text>
</comment>
<accession>A0ABW6GR92</accession>
<sequence>MTLTATERGDLAERLIPIAAALSCVVHGDGDRQAVAHILNQLDPTERDALIVVLAGLVDPEQSLGQALGYLTWDEHGAPAEPPTTAKTVRQAAALIYPPTEQPTRRTAEIVEDTTLLVIRGLSRAEIASRLQISWGYVQQAHSREGVRVPEVAA</sequence>
<gene>
    <name evidence="1" type="ORF">ACFW6T_25165</name>
</gene>
<dbReference type="EMBL" id="JBHYPX010000058">
    <property type="protein sequence ID" value="MFE1355285.1"/>
    <property type="molecule type" value="Genomic_DNA"/>
</dbReference>
<name>A0ABW6GR92_9ACTN</name>